<dbReference type="AlphaFoldDB" id="A0A3R7CSB4"/>
<protein>
    <submittedName>
        <fullName evidence="2">Uncharacterized protein</fullName>
    </submittedName>
</protein>
<dbReference type="STRING" id="79923.A0A3R7CSB4"/>
<gene>
    <name evidence="2" type="ORF">CSKR_104117</name>
</gene>
<feature type="region of interest" description="Disordered" evidence="1">
    <location>
        <begin position="33"/>
        <end position="53"/>
    </location>
</feature>
<sequence length="152" mass="17907">MVGRKERIVPVRLDGRTLEQREKDMLKRLRHRCGRRSSSDRNAVVQSEDKPVQVHVQSPNWTNEVNRWIDAIHDRWDSEMRRLRNTMFPLVVAENSSTAHDRFHSAWGSSGRRSSRVPVNLMFYLKPNCTNLVNYTQLQTNFVLRETHPEPS</sequence>
<evidence type="ECO:0000256" key="1">
    <source>
        <dbReference type="SAM" id="MobiDB-lite"/>
    </source>
</evidence>
<dbReference type="Proteomes" id="UP000286415">
    <property type="component" value="Unassembled WGS sequence"/>
</dbReference>
<dbReference type="InParanoid" id="A0A3R7CSB4"/>
<evidence type="ECO:0000313" key="2">
    <source>
        <dbReference type="EMBL" id="KAG5449651.1"/>
    </source>
</evidence>
<proteinExistence type="predicted"/>
<reference evidence="2 3" key="2">
    <citation type="journal article" date="2021" name="Genomics">
        <title>High-quality reference genome for Clonorchis sinensis.</title>
        <authorList>
            <person name="Young N.D."/>
            <person name="Stroehlein A.J."/>
            <person name="Kinkar L."/>
            <person name="Wang T."/>
            <person name="Sohn W.M."/>
            <person name="Chang B.C.H."/>
            <person name="Kaur P."/>
            <person name="Weisz D."/>
            <person name="Dudchenko O."/>
            <person name="Aiden E.L."/>
            <person name="Korhonen P.K."/>
            <person name="Gasser R.B."/>
        </authorList>
    </citation>
    <scope>NUCLEOTIDE SEQUENCE [LARGE SCALE GENOMIC DNA]</scope>
    <source>
        <strain evidence="2">Cs-k2</strain>
    </source>
</reference>
<comment type="caution">
    <text evidence="2">The sequence shown here is derived from an EMBL/GenBank/DDBJ whole genome shotgun (WGS) entry which is preliminary data.</text>
</comment>
<name>A0A3R7CSB4_CLOSI</name>
<keyword evidence="3" id="KW-1185">Reference proteome</keyword>
<accession>A0A3R7CSB4</accession>
<reference evidence="2 3" key="1">
    <citation type="journal article" date="2018" name="Biotechnol. Adv.">
        <title>Improved genomic resources and new bioinformatic workflow for the carcinogenic parasite Clonorchis sinensis: Biotechnological implications.</title>
        <authorList>
            <person name="Wang D."/>
            <person name="Korhonen P.K."/>
            <person name="Gasser R.B."/>
            <person name="Young N.D."/>
        </authorList>
    </citation>
    <scope>NUCLEOTIDE SEQUENCE [LARGE SCALE GENOMIC DNA]</scope>
    <source>
        <strain evidence="2">Cs-k2</strain>
    </source>
</reference>
<organism evidence="2 3">
    <name type="scientific">Clonorchis sinensis</name>
    <name type="common">Chinese liver fluke</name>
    <dbReference type="NCBI Taxonomy" id="79923"/>
    <lineage>
        <taxon>Eukaryota</taxon>
        <taxon>Metazoa</taxon>
        <taxon>Spiralia</taxon>
        <taxon>Lophotrochozoa</taxon>
        <taxon>Platyhelminthes</taxon>
        <taxon>Trematoda</taxon>
        <taxon>Digenea</taxon>
        <taxon>Opisthorchiida</taxon>
        <taxon>Opisthorchiata</taxon>
        <taxon>Opisthorchiidae</taxon>
        <taxon>Clonorchis</taxon>
    </lineage>
</organism>
<dbReference type="EMBL" id="NIRI02000042">
    <property type="protein sequence ID" value="KAG5449651.1"/>
    <property type="molecule type" value="Genomic_DNA"/>
</dbReference>
<evidence type="ECO:0000313" key="3">
    <source>
        <dbReference type="Proteomes" id="UP000286415"/>
    </source>
</evidence>